<dbReference type="STRING" id="1817768.A3A87_10455"/>
<dbReference type="InterPro" id="IPR035906">
    <property type="entry name" value="MetI-like_sf"/>
</dbReference>
<evidence type="ECO:0000256" key="9">
    <source>
        <dbReference type="RuleBase" id="RU363032"/>
    </source>
</evidence>
<dbReference type="EMBL" id="MFTC01000010">
    <property type="protein sequence ID" value="OGI52687.1"/>
    <property type="molecule type" value="Genomic_DNA"/>
</dbReference>
<dbReference type="PANTHER" id="PTHR43386:SF24">
    <property type="entry name" value="OLIGOPEPTIDE TRANSPORT SYSTEM PERMEASE PROTEIN AMID"/>
    <property type="match status" value="1"/>
</dbReference>
<accession>A0A1F6U5Q2</accession>
<evidence type="ECO:0000256" key="6">
    <source>
        <dbReference type="ARBA" id="ARBA00022927"/>
    </source>
</evidence>
<feature type="transmembrane region" description="Helical" evidence="9">
    <location>
        <begin position="381"/>
        <end position="405"/>
    </location>
</feature>
<keyword evidence="6" id="KW-0653">Protein transport</keyword>
<evidence type="ECO:0000256" key="8">
    <source>
        <dbReference type="ARBA" id="ARBA00023136"/>
    </source>
</evidence>
<feature type="transmembrane region" description="Helical" evidence="9">
    <location>
        <begin position="150"/>
        <end position="176"/>
    </location>
</feature>
<evidence type="ECO:0000256" key="4">
    <source>
        <dbReference type="ARBA" id="ARBA00022692"/>
    </source>
</evidence>
<evidence type="ECO:0000256" key="1">
    <source>
        <dbReference type="ARBA" id="ARBA00004651"/>
    </source>
</evidence>
<dbReference type="GO" id="GO:0015031">
    <property type="term" value="P:protein transport"/>
    <property type="evidence" value="ECO:0007669"/>
    <property type="project" value="UniProtKB-KW"/>
</dbReference>
<dbReference type="Pfam" id="PF00528">
    <property type="entry name" value="BPD_transp_1"/>
    <property type="match status" value="1"/>
</dbReference>
<name>A0A1F6U5Q2_9PROT</name>
<gene>
    <name evidence="11" type="ORF">A3A87_10455</name>
</gene>
<evidence type="ECO:0000313" key="11">
    <source>
        <dbReference type="EMBL" id="OGI52687.1"/>
    </source>
</evidence>
<keyword evidence="3" id="KW-1003">Cell membrane</keyword>
<dbReference type="InterPro" id="IPR050366">
    <property type="entry name" value="BP-dependent_transpt_permease"/>
</dbReference>
<keyword evidence="2 9" id="KW-0813">Transport</keyword>
<dbReference type="CDD" id="cd06261">
    <property type="entry name" value="TM_PBP2"/>
    <property type="match status" value="1"/>
</dbReference>
<evidence type="ECO:0000313" key="12">
    <source>
        <dbReference type="Proteomes" id="UP000179037"/>
    </source>
</evidence>
<dbReference type="Gene3D" id="1.10.3720.10">
    <property type="entry name" value="MetI-like"/>
    <property type="match status" value="1"/>
</dbReference>
<keyword evidence="8 9" id="KW-0472">Membrane</keyword>
<evidence type="ECO:0000256" key="2">
    <source>
        <dbReference type="ARBA" id="ARBA00022448"/>
    </source>
</evidence>
<feature type="transmembrane region" description="Helical" evidence="9">
    <location>
        <begin position="48"/>
        <end position="68"/>
    </location>
</feature>
<keyword evidence="5" id="KW-0571">Peptide transport</keyword>
<dbReference type="GO" id="GO:0055085">
    <property type="term" value="P:transmembrane transport"/>
    <property type="evidence" value="ECO:0007669"/>
    <property type="project" value="InterPro"/>
</dbReference>
<feature type="transmembrane region" description="Helical" evidence="9">
    <location>
        <begin position="430"/>
        <end position="453"/>
    </location>
</feature>
<evidence type="ECO:0000256" key="5">
    <source>
        <dbReference type="ARBA" id="ARBA00022856"/>
    </source>
</evidence>
<organism evidence="11 12">
    <name type="scientific">Candidatus Muproteobacteria bacterium RIFCSPLOWO2_01_FULL_60_18</name>
    <dbReference type="NCBI Taxonomy" id="1817768"/>
    <lineage>
        <taxon>Bacteria</taxon>
        <taxon>Pseudomonadati</taxon>
        <taxon>Pseudomonadota</taxon>
        <taxon>Candidatus Muproteobacteria</taxon>
    </lineage>
</organism>
<comment type="caution">
    <text evidence="11">The sequence shown here is derived from an EMBL/GenBank/DDBJ whole genome shotgun (WGS) entry which is preliminary data.</text>
</comment>
<feature type="transmembrane region" description="Helical" evidence="9">
    <location>
        <begin position="6"/>
        <end position="27"/>
    </location>
</feature>
<dbReference type="InterPro" id="IPR000515">
    <property type="entry name" value="MetI-like"/>
</dbReference>
<evidence type="ECO:0000256" key="7">
    <source>
        <dbReference type="ARBA" id="ARBA00022989"/>
    </source>
</evidence>
<reference evidence="11 12" key="1">
    <citation type="journal article" date="2016" name="Nat. Commun.">
        <title>Thousands of microbial genomes shed light on interconnected biogeochemical processes in an aquifer system.</title>
        <authorList>
            <person name="Anantharaman K."/>
            <person name="Brown C.T."/>
            <person name="Hug L.A."/>
            <person name="Sharon I."/>
            <person name="Castelle C.J."/>
            <person name="Probst A.J."/>
            <person name="Thomas B.C."/>
            <person name="Singh A."/>
            <person name="Wilkins M.J."/>
            <person name="Karaoz U."/>
            <person name="Brodie E.L."/>
            <person name="Williams K.H."/>
            <person name="Hubbard S.S."/>
            <person name="Banfield J.F."/>
        </authorList>
    </citation>
    <scope>NUCLEOTIDE SEQUENCE [LARGE SCALE GENOMIC DNA]</scope>
</reference>
<dbReference type="GO" id="GO:0015833">
    <property type="term" value="P:peptide transport"/>
    <property type="evidence" value="ECO:0007669"/>
    <property type="project" value="UniProtKB-KW"/>
</dbReference>
<feature type="domain" description="ABC transmembrane type-1" evidence="10">
    <location>
        <begin position="243"/>
        <end position="453"/>
    </location>
</feature>
<feature type="transmembrane region" description="Helical" evidence="9">
    <location>
        <begin position="322"/>
        <end position="343"/>
    </location>
</feature>
<sequence>MPFQLVFLLTDVLIYVLLAALIAFGLYTAHHEHLRVPWRQVARRPMAMASLVILLVYVAVGLMDSVHYRPLLEGQNRGEAVYSNEVLSLLDKATKPLRARAEKTYSAPFAMQAYSMETAEYPDGRHVREYPRLLHGGAHVQEAGERVGDIMLRVGAATLAGFGIWLLIVASFLLFWRRHAESWMLTIRRLVRGEGDFPRRTVLVTVGVLIVLTANAAYLSLYYHIFGTDQVGQDVFHKSLKSVRTGLVIGTLTTLVMLPFAALFGIMAGYFRGWVDDVIQYVYTTLSSIPGVLLIAAAILSLQVYVANHAELFDSATARADIRLLILCLILGVTSWTSLCRLLRGETLKLREVDYIQAARALGASHVAVMARHILPNVMHIILITVVLDFSGLVLAEAVLSYVGVGVDPTMDSWGNMIVSARLEMAREPLVWWSLASAFVFMFGLVLAANLFSDAVRDAFDPRLRK</sequence>
<evidence type="ECO:0000256" key="3">
    <source>
        <dbReference type="ARBA" id="ARBA00022475"/>
    </source>
</evidence>
<protein>
    <submittedName>
        <fullName evidence="11">Peptide ABC transporter permease</fullName>
    </submittedName>
</protein>
<evidence type="ECO:0000259" key="10">
    <source>
        <dbReference type="PROSITE" id="PS50928"/>
    </source>
</evidence>
<feature type="transmembrane region" description="Helical" evidence="9">
    <location>
        <begin position="281"/>
        <end position="302"/>
    </location>
</feature>
<dbReference type="Proteomes" id="UP000179037">
    <property type="component" value="Unassembled WGS sequence"/>
</dbReference>
<keyword evidence="4 9" id="KW-0812">Transmembrane</keyword>
<comment type="similarity">
    <text evidence="9">Belongs to the binding-protein-dependent transport system permease family.</text>
</comment>
<dbReference type="PANTHER" id="PTHR43386">
    <property type="entry name" value="OLIGOPEPTIDE TRANSPORT SYSTEM PERMEASE PROTEIN APPC"/>
    <property type="match status" value="1"/>
</dbReference>
<dbReference type="PROSITE" id="PS50928">
    <property type="entry name" value="ABC_TM1"/>
    <property type="match status" value="1"/>
</dbReference>
<comment type="subcellular location">
    <subcellularLocation>
        <location evidence="1 9">Cell membrane</location>
        <topology evidence="1 9">Multi-pass membrane protein</topology>
    </subcellularLocation>
</comment>
<feature type="transmembrane region" description="Helical" evidence="9">
    <location>
        <begin position="245"/>
        <end position="269"/>
    </location>
</feature>
<dbReference type="SUPFAM" id="SSF161098">
    <property type="entry name" value="MetI-like"/>
    <property type="match status" value="1"/>
</dbReference>
<keyword evidence="7 9" id="KW-1133">Transmembrane helix</keyword>
<dbReference type="AlphaFoldDB" id="A0A1F6U5Q2"/>
<dbReference type="GO" id="GO:0005886">
    <property type="term" value="C:plasma membrane"/>
    <property type="evidence" value="ECO:0007669"/>
    <property type="project" value="UniProtKB-SubCell"/>
</dbReference>
<proteinExistence type="inferred from homology"/>
<feature type="transmembrane region" description="Helical" evidence="9">
    <location>
        <begin position="197"/>
        <end position="225"/>
    </location>
</feature>